<dbReference type="AlphaFoldDB" id="A0A6J4SH88"/>
<protein>
    <submittedName>
        <fullName evidence="2">Uncharacterized protein</fullName>
    </submittedName>
</protein>
<sequence>GRLGGPLGQRLGGAHHGGGHDRLVGRDEHEGGDAHLAGHARHHARRDRVVADRLAGIGLHQADVLV</sequence>
<accession>A0A6J4SH88</accession>
<name>A0A6J4SH88_9ACTN</name>
<feature type="compositionally biased region" description="Gly residues" evidence="1">
    <location>
        <begin position="1"/>
        <end position="16"/>
    </location>
</feature>
<gene>
    <name evidence="2" type="ORF">AVDCRST_MAG65-2277</name>
</gene>
<feature type="non-terminal residue" evidence="2">
    <location>
        <position position="66"/>
    </location>
</feature>
<dbReference type="EMBL" id="CADCVL010000384">
    <property type="protein sequence ID" value="CAA9495801.1"/>
    <property type="molecule type" value="Genomic_DNA"/>
</dbReference>
<evidence type="ECO:0000256" key="1">
    <source>
        <dbReference type="SAM" id="MobiDB-lite"/>
    </source>
</evidence>
<feature type="region of interest" description="Disordered" evidence="1">
    <location>
        <begin position="1"/>
        <end position="45"/>
    </location>
</feature>
<reference evidence="2" key="1">
    <citation type="submission" date="2020-02" db="EMBL/GenBank/DDBJ databases">
        <authorList>
            <person name="Meier V. D."/>
        </authorList>
    </citation>
    <scope>NUCLEOTIDE SEQUENCE</scope>
    <source>
        <strain evidence="2">AVDCRST_MAG65</strain>
    </source>
</reference>
<organism evidence="2">
    <name type="scientific">uncultured Solirubrobacteraceae bacterium</name>
    <dbReference type="NCBI Taxonomy" id="1162706"/>
    <lineage>
        <taxon>Bacteria</taxon>
        <taxon>Bacillati</taxon>
        <taxon>Actinomycetota</taxon>
        <taxon>Thermoleophilia</taxon>
        <taxon>Solirubrobacterales</taxon>
        <taxon>Solirubrobacteraceae</taxon>
        <taxon>environmental samples</taxon>
    </lineage>
</organism>
<evidence type="ECO:0000313" key="2">
    <source>
        <dbReference type="EMBL" id="CAA9495801.1"/>
    </source>
</evidence>
<proteinExistence type="predicted"/>
<feature type="non-terminal residue" evidence="2">
    <location>
        <position position="1"/>
    </location>
</feature>
<feature type="compositionally biased region" description="Basic and acidic residues" evidence="1">
    <location>
        <begin position="18"/>
        <end position="33"/>
    </location>
</feature>